<dbReference type="Gene3D" id="2.60.40.10">
    <property type="entry name" value="Immunoglobulins"/>
    <property type="match status" value="1"/>
</dbReference>
<evidence type="ECO:0000313" key="1">
    <source>
        <dbReference type="EMBL" id="REC67878.1"/>
    </source>
</evidence>
<dbReference type="Proteomes" id="UP000256769">
    <property type="component" value="Unassembled WGS sequence"/>
</dbReference>
<evidence type="ECO:0000313" key="2">
    <source>
        <dbReference type="Proteomes" id="UP000256769"/>
    </source>
</evidence>
<dbReference type="InterPro" id="IPR032627">
    <property type="entry name" value="DUF4876"/>
</dbReference>
<reference evidence="1 2" key="1">
    <citation type="journal article" date="2007" name="Int. J. Syst. Evol. Microbiol.">
        <title>Chryseobacterium flavum sp. nov., isolated from polluted soil.</title>
        <authorList>
            <person name="Zhou Y."/>
            <person name="Dong J."/>
            <person name="Wang X."/>
            <person name="Huang X."/>
            <person name="Zhang K.Y."/>
            <person name="Zhang Y.Q."/>
            <person name="Guo Y.F."/>
            <person name="Lai R."/>
            <person name="Li W.J."/>
        </authorList>
    </citation>
    <scope>NUCLEOTIDE SEQUENCE [LARGE SCALE GENOMIC DNA]</scope>
    <source>
        <strain evidence="1 2">KCTC 12877</strain>
    </source>
</reference>
<proteinExistence type="predicted"/>
<accession>A0A3D9CQH6</accession>
<keyword evidence="2" id="KW-1185">Reference proteome</keyword>
<comment type="caution">
    <text evidence="1">The sequence shown here is derived from an EMBL/GenBank/DDBJ whole genome shotgun (WGS) entry which is preliminary data.</text>
</comment>
<dbReference type="EMBL" id="QNUE01000004">
    <property type="protein sequence ID" value="REC67878.1"/>
    <property type="molecule type" value="Genomic_DNA"/>
</dbReference>
<protein>
    <submittedName>
        <fullName evidence="1">DUF4876 domain-containing protein</fullName>
    </submittedName>
</protein>
<name>A0A3D9CQH6_9FLAO</name>
<dbReference type="RefSeq" id="WP_115957793.1">
    <property type="nucleotide sequence ID" value="NZ_CBCRVL010000004.1"/>
</dbReference>
<dbReference type="AlphaFoldDB" id="A0A3D9CQH6"/>
<sequence length="450" mass="48734">MKNIITYLFLPLFLLITGCKREDDFGGGGDLQPVPFTIAAKYDAEKLGGKKAANADIILENTSTGDKIIGKTDANGELKFEAILPGTYNITAESKMTKQEYQDFFGSSVASSEVHFGGMQEKVIINANISSTVITLSSGRVGDLVIKQVYYAGSSTTEGAVFRDHFLEIYNNSEETIFADGLYIALLEGNTNSNVASYTLANGQYDWSQSTGNNIGGTANTDYVYANIVIKIPGSGNQYPVLPGKSIVIAQTAINHKAPYDNLNGQSVPIKKPELTVDLSGADFETYLGDYLTANGGSPYMYDIQNVMVPDMQIVHWAAASKDLLLSPTSRPAFIIFKASPDEVSAFAKVPSPKNLTGSLFARIPKKMIIDGVDTTDKELKAPKDLPADIDATRAFIKDETGAPYPDYSSYSIIRKIKEVINGRVVLMDTNNSQNDFTTIKANPRGNAPL</sequence>
<dbReference type="SUPFAM" id="SSF49478">
    <property type="entry name" value="Cna protein B-type domain"/>
    <property type="match status" value="1"/>
</dbReference>
<dbReference type="Pfam" id="PF16215">
    <property type="entry name" value="DUF4876"/>
    <property type="match status" value="1"/>
</dbReference>
<dbReference type="PROSITE" id="PS51257">
    <property type="entry name" value="PROKAR_LIPOPROTEIN"/>
    <property type="match status" value="1"/>
</dbReference>
<dbReference type="InterPro" id="IPR013783">
    <property type="entry name" value="Ig-like_fold"/>
</dbReference>
<organism evidence="1 2">
    <name type="scientific">Chryseobacterium flavum</name>
    <dbReference type="NCBI Taxonomy" id="415851"/>
    <lineage>
        <taxon>Bacteria</taxon>
        <taxon>Pseudomonadati</taxon>
        <taxon>Bacteroidota</taxon>
        <taxon>Flavobacteriia</taxon>
        <taxon>Flavobacteriales</taxon>
        <taxon>Weeksellaceae</taxon>
        <taxon>Chryseobacterium group</taxon>
        <taxon>Chryseobacterium</taxon>
    </lineage>
</organism>
<gene>
    <name evidence="1" type="ORF">DRF59_06015</name>
</gene>
<dbReference type="OrthoDB" id="1409865at2"/>